<feature type="compositionally biased region" description="Basic and acidic residues" evidence="1">
    <location>
        <begin position="183"/>
        <end position="192"/>
    </location>
</feature>
<feature type="compositionally biased region" description="Basic and acidic residues" evidence="1">
    <location>
        <begin position="50"/>
        <end position="74"/>
    </location>
</feature>
<feature type="compositionally biased region" description="Polar residues" evidence="1">
    <location>
        <begin position="28"/>
        <end position="41"/>
    </location>
</feature>
<accession>A0A382NFY2</accession>
<reference evidence="2" key="1">
    <citation type="submission" date="2018-05" db="EMBL/GenBank/DDBJ databases">
        <authorList>
            <person name="Lanie J.A."/>
            <person name="Ng W.-L."/>
            <person name="Kazmierczak K.M."/>
            <person name="Andrzejewski T.M."/>
            <person name="Davidsen T.M."/>
            <person name="Wayne K.J."/>
            <person name="Tettelin H."/>
            <person name="Glass J.I."/>
            <person name="Rusch D."/>
            <person name="Podicherti R."/>
            <person name="Tsui H.-C.T."/>
            <person name="Winkler M.E."/>
        </authorList>
    </citation>
    <scope>NUCLEOTIDE SEQUENCE</scope>
</reference>
<sequence>MNRINPFLLILSISILLGGETAPEKDIQSQLNYSQEVSISDQKGLAPQEGQKDQAERQKKMDSFREEMEKKHAEMINQFPDLSPRLKQSFNQKTLQNNKSSSFDPKSFNLKMKSNSRSERLRAARHPKKIDSSPTVQPSGSSLKQLENKYSQQFHSVRQSNIPALKQDQPASSGLPLPSEFNQVHENHSLSV</sequence>
<dbReference type="AlphaFoldDB" id="A0A382NFY2"/>
<organism evidence="2">
    <name type="scientific">marine metagenome</name>
    <dbReference type="NCBI Taxonomy" id="408172"/>
    <lineage>
        <taxon>unclassified sequences</taxon>
        <taxon>metagenomes</taxon>
        <taxon>ecological metagenomes</taxon>
    </lineage>
</organism>
<feature type="non-terminal residue" evidence="2">
    <location>
        <position position="1"/>
    </location>
</feature>
<feature type="compositionally biased region" description="Polar residues" evidence="1">
    <location>
        <begin position="132"/>
        <end position="162"/>
    </location>
</feature>
<feature type="non-terminal residue" evidence="2">
    <location>
        <position position="192"/>
    </location>
</feature>
<proteinExistence type="predicted"/>
<protein>
    <submittedName>
        <fullName evidence="2">Uncharacterized protein</fullName>
    </submittedName>
</protein>
<evidence type="ECO:0000313" key="2">
    <source>
        <dbReference type="EMBL" id="SVC58632.1"/>
    </source>
</evidence>
<gene>
    <name evidence="2" type="ORF">METZ01_LOCUS311486</name>
</gene>
<feature type="region of interest" description="Disordered" evidence="1">
    <location>
        <begin position="27"/>
        <end position="192"/>
    </location>
</feature>
<name>A0A382NFY2_9ZZZZ</name>
<dbReference type="EMBL" id="UINC01099390">
    <property type="protein sequence ID" value="SVC58632.1"/>
    <property type="molecule type" value="Genomic_DNA"/>
</dbReference>
<evidence type="ECO:0000256" key="1">
    <source>
        <dbReference type="SAM" id="MobiDB-lite"/>
    </source>
</evidence>
<feature type="compositionally biased region" description="Polar residues" evidence="1">
    <location>
        <begin position="86"/>
        <end position="104"/>
    </location>
</feature>